<keyword evidence="2" id="KW-1185">Reference proteome</keyword>
<proteinExistence type="predicted"/>
<sequence length="117" mass="13680">MVKQQIQAFEEAQEMKSCPVMEAKNYVMRDGLFTRGRILRKCRYITLFNSEFKGHAGSGLKQNCLDHFMETGKTLPSCQLEAWSAEYNARKVATQNRSVDEIYEQNLEEKRWYASEI</sequence>
<accession>A0AAD1ZH47</accession>
<protein>
    <submittedName>
        <fullName evidence="1">Uncharacterized protein</fullName>
    </submittedName>
</protein>
<dbReference type="EMBL" id="OU503045">
    <property type="protein sequence ID" value="CAI9769666.1"/>
    <property type="molecule type" value="Genomic_DNA"/>
</dbReference>
<name>A0AAD1ZH47_9LAMI</name>
<organism evidence="1 2">
    <name type="scientific">Fraxinus pennsylvanica</name>
    <dbReference type="NCBI Taxonomy" id="56036"/>
    <lineage>
        <taxon>Eukaryota</taxon>
        <taxon>Viridiplantae</taxon>
        <taxon>Streptophyta</taxon>
        <taxon>Embryophyta</taxon>
        <taxon>Tracheophyta</taxon>
        <taxon>Spermatophyta</taxon>
        <taxon>Magnoliopsida</taxon>
        <taxon>eudicotyledons</taxon>
        <taxon>Gunneridae</taxon>
        <taxon>Pentapetalae</taxon>
        <taxon>asterids</taxon>
        <taxon>lamiids</taxon>
        <taxon>Lamiales</taxon>
        <taxon>Oleaceae</taxon>
        <taxon>Oleeae</taxon>
        <taxon>Fraxinus</taxon>
    </lineage>
</organism>
<evidence type="ECO:0000313" key="2">
    <source>
        <dbReference type="Proteomes" id="UP000834106"/>
    </source>
</evidence>
<dbReference type="PANTHER" id="PTHR46508:SF2">
    <property type="entry name" value="INCREASED DNA METHYLATION 1"/>
    <property type="match status" value="1"/>
</dbReference>
<dbReference type="PANTHER" id="PTHR46508">
    <property type="entry name" value="PHD FINGER FAMILY PROTEIN"/>
    <property type="match status" value="1"/>
</dbReference>
<dbReference type="AlphaFoldDB" id="A0AAD1ZH47"/>
<gene>
    <name evidence="1" type="ORF">FPE_LOCUS16624</name>
</gene>
<dbReference type="Proteomes" id="UP000834106">
    <property type="component" value="Chromosome 10"/>
</dbReference>
<reference evidence="1" key="1">
    <citation type="submission" date="2023-05" db="EMBL/GenBank/DDBJ databases">
        <authorList>
            <person name="Huff M."/>
        </authorList>
    </citation>
    <scope>NUCLEOTIDE SEQUENCE</scope>
</reference>
<evidence type="ECO:0000313" key="1">
    <source>
        <dbReference type="EMBL" id="CAI9769666.1"/>
    </source>
</evidence>